<sequence>MMRQNQPSLNKKASSRRWSRWRLGASCLWTVILAAVLGEAFFIYHHIPFFKDSGATAETAANGSDGKGYKEPTMPPRESSFHTAGFVHIGKTGGSTISTLLRNGCTSFVEGSCRNITHETVVSKYVEHYYHVPDFWRLPETKHEAFIISIRDPFDRSVSSLLYHHPRNAEVYQLRQTKKQLYYGPLAYACFPKLEDFAQLMQGSSTNCNYPYHQRDVVADDCTGLACAVLHGKVRLFSHLFFNYRNILYTKLPMEPRRKIYVLRQEYMWDDWRQVNKLLGQTEEVVVPRDFSNLRNVSGIVLPVTRDISVDGRQKLCVALTTEFEAYFKLLIFAININDVEFEKSLTLADANCPNLNVRAMVQQIRKSM</sequence>
<evidence type="ECO:0008006" key="3">
    <source>
        <dbReference type="Google" id="ProtNLM"/>
    </source>
</evidence>
<reference evidence="1" key="1">
    <citation type="submission" date="2023-08" db="EMBL/GenBank/DDBJ databases">
        <authorList>
            <person name="Audoor S."/>
            <person name="Bilcke G."/>
        </authorList>
    </citation>
    <scope>NUCLEOTIDE SEQUENCE</scope>
</reference>
<name>A0AAD2JNG2_9STRA</name>
<dbReference type="AlphaFoldDB" id="A0AAD2JNG2"/>
<evidence type="ECO:0000313" key="1">
    <source>
        <dbReference type="EMBL" id="CAJ1966762.1"/>
    </source>
</evidence>
<keyword evidence="2" id="KW-1185">Reference proteome</keyword>
<organism evidence="1 2">
    <name type="scientific">Cylindrotheca closterium</name>
    <dbReference type="NCBI Taxonomy" id="2856"/>
    <lineage>
        <taxon>Eukaryota</taxon>
        <taxon>Sar</taxon>
        <taxon>Stramenopiles</taxon>
        <taxon>Ochrophyta</taxon>
        <taxon>Bacillariophyta</taxon>
        <taxon>Bacillariophyceae</taxon>
        <taxon>Bacillariophycidae</taxon>
        <taxon>Bacillariales</taxon>
        <taxon>Bacillariaceae</taxon>
        <taxon>Cylindrotheca</taxon>
    </lineage>
</organism>
<dbReference type="Gene3D" id="3.40.50.300">
    <property type="entry name" value="P-loop containing nucleotide triphosphate hydrolases"/>
    <property type="match status" value="1"/>
</dbReference>
<protein>
    <recommendedName>
        <fullName evidence="3">Sulfotransferase domain-containing protein</fullName>
    </recommendedName>
</protein>
<gene>
    <name evidence="1" type="ORF">CYCCA115_LOCUS22345</name>
</gene>
<dbReference type="SUPFAM" id="SSF52540">
    <property type="entry name" value="P-loop containing nucleoside triphosphate hydrolases"/>
    <property type="match status" value="1"/>
</dbReference>
<proteinExistence type="predicted"/>
<dbReference type="Proteomes" id="UP001295423">
    <property type="component" value="Unassembled WGS sequence"/>
</dbReference>
<evidence type="ECO:0000313" key="2">
    <source>
        <dbReference type="Proteomes" id="UP001295423"/>
    </source>
</evidence>
<comment type="caution">
    <text evidence="1">The sequence shown here is derived from an EMBL/GenBank/DDBJ whole genome shotgun (WGS) entry which is preliminary data.</text>
</comment>
<accession>A0AAD2JNG2</accession>
<dbReference type="EMBL" id="CAKOGP040002313">
    <property type="protein sequence ID" value="CAJ1966762.1"/>
    <property type="molecule type" value="Genomic_DNA"/>
</dbReference>
<dbReference type="InterPro" id="IPR027417">
    <property type="entry name" value="P-loop_NTPase"/>
</dbReference>